<reference evidence="7" key="1">
    <citation type="submission" date="2016-10" db="EMBL/GenBank/DDBJ databases">
        <authorList>
            <person name="Varghese N."/>
            <person name="Submissions S."/>
        </authorList>
    </citation>
    <scope>NUCLEOTIDE SEQUENCE [LARGE SCALE GENOMIC DNA]</scope>
    <source>
        <strain evidence="7">DSM 9751</strain>
    </source>
</reference>
<dbReference type="RefSeq" id="WP_092318780.1">
    <property type="nucleotide sequence ID" value="NZ_FNTJ01000002.1"/>
</dbReference>
<dbReference type="InterPro" id="IPR036388">
    <property type="entry name" value="WH-like_DNA-bd_sf"/>
</dbReference>
<dbReference type="GO" id="GO:0032993">
    <property type="term" value="C:protein-DNA complex"/>
    <property type="evidence" value="ECO:0007669"/>
    <property type="project" value="TreeGrafter"/>
</dbReference>
<keyword evidence="2" id="KW-0805">Transcription regulation</keyword>
<protein>
    <submittedName>
        <fullName evidence="6">DNA-binding transcriptional regulator, LysR family</fullName>
    </submittedName>
</protein>
<feature type="domain" description="HTH lysR-type" evidence="5">
    <location>
        <begin position="1"/>
        <end position="58"/>
    </location>
</feature>
<dbReference type="SUPFAM" id="SSF53850">
    <property type="entry name" value="Periplasmic binding protein-like II"/>
    <property type="match status" value="1"/>
</dbReference>
<dbReference type="PRINTS" id="PR00039">
    <property type="entry name" value="HTHLYSR"/>
</dbReference>
<dbReference type="EMBL" id="FNTJ01000002">
    <property type="protein sequence ID" value="SEC85036.1"/>
    <property type="molecule type" value="Genomic_DNA"/>
</dbReference>
<dbReference type="InterPro" id="IPR000847">
    <property type="entry name" value="LysR_HTH_N"/>
</dbReference>
<dbReference type="Pfam" id="PF00126">
    <property type="entry name" value="HTH_1"/>
    <property type="match status" value="1"/>
</dbReference>
<evidence type="ECO:0000256" key="2">
    <source>
        <dbReference type="ARBA" id="ARBA00023015"/>
    </source>
</evidence>
<dbReference type="Gene3D" id="3.40.190.10">
    <property type="entry name" value="Periplasmic binding protein-like II"/>
    <property type="match status" value="2"/>
</dbReference>
<dbReference type="GO" id="GO:0003700">
    <property type="term" value="F:DNA-binding transcription factor activity"/>
    <property type="evidence" value="ECO:0007669"/>
    <property type="project" value="InterPro"/>
</dbReference>
<dbReference type="PROSITE" id="PS50931">
    <property type="entry name" value="HTH_LYSR"/>
    <property type="match status" value="1"/>
</dbReference>
<dbReference type="InterPro" id="IPR036390">
    <property type="entry name" value="WH_DNA-bd_sf"/>
</dbReference>
<evidence type="ECO:0000256" key="3">
    <source>
        <dbReference type="ARBA" id="ARBA00023125"/>
    </source>
</evidence>
<evidence type="ECO:0000259" key="5">
    <source>
        <dbReference type="PROSITE" id="PS50931"/>
    </source>
</evidence>
<evidence type="ECO:0000313" key="7">
    <source>
        <dbReference type="Proteomes" id="UP000198982"/>
    </source>
</evidence>
<dbReference type="AlphaFoldDB" id="A0A1H4VVD3"/>
<organism evidence="6 7">
    <name type="scientific">Pseudomonas saponiphila</name>
    <dbReference type="NCBI Taxonomy" id="556534"/>
    <lineage>
        <taxon>Bacteria</taxon>
        <taxon>Pseudomonadati</taxon>
        <taxon>Pseudomonadota</taxon>
        <taxon>Gammaproteobacteria</taxon>
        <taxon>Pseudomonadales</taxon>
        <taxon>Pseudomonadaceae</taxon>
        <taxon>Pseudomonas</taxon>
    </lineage>
</organism>
<dbReference type="PANTHER" id="PTHR30346">
    <property type="entry name" value="TRANSCRIPTIONAL DUAL REGULATOR HCAR-RELATED"/>
    <property type="match status" value="1"/>
</dbReference>
<comment type="similarity">
    <text evidence="1">Belongs to the LysR transcriptional regulatory family.</text>
</comment>
<dbReference type="Gene3D" id="1.10.10.10">
    <property type="entry name" value="Winged helix-like DNA-binding domain superfamily/Winged helix DNA-binding domain"/>
    <property type="match status" value="1"/>
</dbReference>
<evidence type="ECO:0000313" key="6">
    <source>
        <dbReference type="EMBL" id="SEC85036.1"/>
    </source>
</evidence>
<dbReference type="FunFam" id="1.10.10.10:FF:000001">
    <property type="entry name" value="LysR family transcriptional regulator"/>
    <property type="match status" value="1"/>
</dbReference>
<proteinExistence type="inferred from homology"/>
<accession>A0A1H4VVD3</accession>
<dbReference type="SUPFAM" id="SSF46785">
    <property type="entry name" value="Winged helix' DNA-binding domain"/>
    <property type="match status" value="1"/>
</dbReference>
<evidence type="ECO:0000256" key="4">
    <source>
        <dbReference type="ARBA" id="ARBA00023163"/>
    </source>
</evidence>
<sequence length="312" mass="34034">MDLKQLRYFVAVAEELHFGRAAERLCISQPALSFDIKKLEGQLDIQLLNRNNKSVSLTNAGQVLLGEARYLLLRADQARRLTQRSAEGFSGRLSVGFVNSILHRGLPQAVKAFERDHPDTEIVLMEMNSASQAQALQRGQIDIGFVHGGTFAAGIRSATLLAEPFLCCLPQNHPLAGQTRVDLKQLANDDFILFPREASPHYHDLIIARCVAAGFSPRIRHETRLWQTVVTMVAHEMGVALVPQTLALLGQPGVSYCEIEGRGAPSEILAIHLADQPSAAADSFLALFRSLLQAAGTGSWAGPGDTKSRIKP</sequence>
<keyword evidence="3 6" id="KW-0238">DNA-binding</keyword>
<name>A0A1H4VVD3_9PSED</name>
<dbReference type="GO" id="GO:0003677">
    <property type="term" value="F:DNA binding"/>
    <property type="evidence" value="ECO:0007669"/>
    <property type="project" value="UniProtKB-KW"/>
</dbReference>
<evidence type="ECO:0000256" key="1">
    <source>
        <dbReference type="ARBA" id="ARBA00009437"/>
    </source>
</evidence>
<gene>
    <name evidence="6" type="ORF">SAMN05216178_5118</name>
</gene>
<dbReference type="Proteomes" id="UP000198982">
    <property type="component" value="Unassembled WGS sequence"/>
</dbReference>
<dbReference type="PANTHER" id="PTHR30346:SF0">
    <property type="entry name" value="HCA OPERON TRANSCRIPTIONAL ACTIVATOR HCAR"/>
    <property type="match status" value="1"/>
</dbReference>
<dbReference type="InterPro" id="IPR005119">
    <property type="entry name" value="LysR_subst-bd"/>
</dbReference>
<keyword evidence="7" id="KW-1185">Reference proteome</keyword>
<dbReference type="Pfam" id="PF03466">
    <property type="entry name" value="LysR_substrate"/>
    <property type="match status" value="1"/>
</dbReference>
<keyword evidence="4" id="KW-0804">Transcription</keyword>